<comment type="caution">
    <text evidence="1">The sequence shown here is derived from an EMBL/GenBank/DDBJ whole genome shotgun (WGS) entry which is preliminary data.</text>
</comment>
<dbReference type="AlphaFoldDB" id="A0A1U7HU89"/>
<dbReference type="STRING" id="247279.NIES1031_10280"/>
<dbReference type="Proteomes" id="UP000185984">
    <property type="component" value="Unassembled WGS sequence"/>
</dbReference>
<reference evidence="1 2" key="1">
    <citation type="submission" date="2016-11" db="EMBL/GenBank/DDBJ databases">
        <title>Draft Genome Sequences of Nine Cyanobacterial Strains from Diverse Habitats.</title>
        <authorList>
            <person name="Zhu T."/>
            <person name="Hou S."/>
            <person name="Lu X."/>
            <person name="Hess W.R."/>
        </authorList>
    </citation>
    <scope>NUCLEOTIDE SEQUENCE [LARGE SCALE GENOMIC DNA]</scope>
    <source>
        <strain evidence="1 2">5.2 s.c.1</strain>
    </source>
</reference>
<keyword evidence="2" id="KW-1185">Reference proteome</keyword>
<sequence length="140" mass="16219">MRTQNSQLCLSVAEFFESDCWEAQYHSQFVSSSWQCLSVDNFLVSGNWEGTTAAQSPIQARIHWQYLSVDSFFSFCSWEGQRIKQKWLDESTWFIQKVSDFARFVPWEGKTEIGALPKWLASKSISVFEVAHALTLTELF</sequence>
<evidence type="ECO:0000313" key="1">
    <source>
        <dbReference type="EMBL" id="OKH27095.1"/>
    </source>
</evidence>
<gene>
    <name evidence="1" type="ORF">NIES1031_10280</name>
</gene>
<accession>A0A1U7HU89</accession>
<protein>
    <submittedName>
        <fullName evidence="1">Uncharacterized protein</fullName>
    </submittedName>
</protein>
<organism evidence="1 2">
    <name type="scientific">Chroogloeocystis siderophila 5.2 s.c.1</name>
    <dbReference type="NCBI Taxonomy" id="247279"/>
    <lineage>
        <taxon>Bacteria</taxon>
        <taxon>Bacillati</taxon>
        <taxon>Cyanobacteriota</taxon>
        <taxon>Cyanophyceae</taxon>
        <taxon>Oscillatoriophycideae</taxon>
        <taxon>Chroococcales</taxon>
        <taxon>Chroococcaceae</taxon>
        <taxon>Chroogloeocystis</taxon>
    </lineage>
</organism>
<name>A0A1U7HU89_9CHRO</name>
<evidence type="ECO:0000313" key="2">
    <source>
        <dbReference type="Proteomes" id="UP000185984"/>
    </source>
</evidence>
<dbReference type="EMBL" id="MRCC01000007">
    <property type="protein sequence ID" value="OKH27095.1"/>
    <property type="molecule type" value="Genomic_DNA"/>
</dbReference>
<proteinExistence type="predicted"/>